<organism evidence="2 3">
    <name type="scientific">Nosema bombycis (strain CQ1 / CVCC 102059)</name>
    <name type="common">Microsporidian parasite</name>
    <name type="synonym">Pebrine of silkworm</name>
    <dbReference type="NCBI Taxonomy" id="578461"/>
    <lineage>
        <taxon>Eukaryota</taxon>
        <taxon>Fungi</taxon>
        <taxon>Fungi incertae sedis</taxon>
        <taxon>Microsporidia</taxon>
        <taxon>Nosematidae</taxon>
        <taxon>Nosema</taxon>
    </lineage>
</organism>
<dbReference type="PANTHER" id="PTHR11142">
    <property type="entry name" value="PSEUDOURIDYLATE SYNTHASE"/>
    <property type="match status" value="1"/>
</dbReference>
<name>R0MM87_NOSB1</name>
<evidence type="ECO:0000313" key="2">
    <source>
        <dbReference type="EMBL" id="EOB13943.1"/>
    </source>
</evidence>
<proteinExistence type="predicted"/>
<dbReference type="GO" id="GO:0005634">
    <property type="term" value="C:nucleus"/>
    <property type="evidence" value="ECO:0007669"/>
    <property type="project" value="TreeGrafter"/>
</dbReference>
<keyword evidence="3" id="KW-1185">Reference proteome</keyword>
<dbReference type="Gene3D" id="3.30.70.580">
    <property type="entry name" value="Pseudouridine synthase I, catalytic domain, N-terminal subdomain"/>
    <property type="match status" value="1"/>
</dbReference>
<keyword evidence="1" id="KW-0413">Isomerase</keyword>
<dbReference type="GO" id="GO:1990481">
    <property type="term" value="P:mRNA pseudouridine synthesis"/>
    <property type="evidence" value="ECO:0007669"/>
    <property type="project" value="TreeGrafter"/>
</dbReference>
<dbReference type="OMA" id="CDARTYT"/>
<dbReference type="InterPro" id="IPR020094">
    <property type="entry name" value="TruA/RsuA/RluB/E/F_N"/>
</dbReference>
<accession>R0MM87</accession>
<dbReference type="PANTHER" id="PTHR11142:SF4">
    <property type="entry name" value="PSEUDOURIDYLATE SYNTHASE 1 HOMOLOG"/>
    <property type="match status" value="1"/>
</dbReference>
<dbReference type="GO" id="GO:0031119">
    <property type="term" value="P:tRNA pseudouridine synthesis"/>
    <property type="evidence" value="ECO:0007669"/>
    <property type="project" value="TreeGrafter"/>
</dbReference>
<evidence type="ECO:0000256" key="1">
    <source>
        <dbReference type="ARBA" id="ARBA00023235"/>
    </source>
</evidence>
<dbReference type="GO" id="GO:0009982">
    <property type="term" value="F:pseudouridine synthase activity"/>
    <property type="evidence" value="ECO:0007669"/>
    <property type="project" value="InterPro"/>
</dbReference>
<dbReference type="HOGENOM" id="CLU_021971_4_0_1"/>
<dbReference type="InterPro" id="IPR020103">
    <property type="entry name" value="PsdUridine_synth_cat_dom_sf"/>
</dbReference>
<reference evidence="2 3" key="1">
    <citation type="journal article" date="2013" name="BMC Genomics">
        <title>Comparative genomics of parasitic silkworm microsporidia reveal an association between genome expansion and host adaptation.</title>
        <authorList>
            <person name="Pan G."/>
            <person name="Xu J."/>
            <person name="Li T."/>
            <person name="Xia Q."/>
            <person name="Liu S.L."/>
            <person name="Zhang G."/>
            <person name="Li S."/>
            <person name="Li C."/>
            <person name="Liu H."/>
            <person name="Yang L."/>
            <person name="Liu T."/>
            <person name="Zhang X."/>
            <person name="Wu Z."/>
            <person name="Fan W."/>
            <person name="Dang X."/>
            <person name="Xiang H."/>
            <person name="Tao M."/>
            <person name="Li Y."/>
            <person name="Hu J."/>
            <person name="Li Z."/>
            <person name="Lin L."/>
            <person name="Luo J."/>
            <person name="Geng L."/>
            <person name="Wang L."/>
            <person name="Long M."/>
            <person name="Wan Y."/>
            <person name="He N."/>
            <person name="Zhang Z."/>
            <person name="Lu C."/>
            <person name="Keeling P.J."/>
            <person name="Wang J."/>
            <person name="Xiang Z."/>
            <person name="Zhou Z."/>
        </authorList>
    </citation>
    <scope>NUCLEOTIDE SEQUENCE [LARGE SCALE GENOMIC DNA]</scope>
    <source>
        <strain evidence="3">CQ1 / CVCC 102059</strain>
    </source>
</reference>
<dbReference type="InterPro" id="IPR001406">
    <property type="entry name" value="PsdUridine_synth_TruA"/>
</dbReference>
<dbReference type="EMBL" id="KB908958">
    <property type="protein sequence ID" value="EOB13943.1"/>
    <property type="molecule type" value="Genomic_DNA"/>
</dbReference>
<dbReference type="SUPFAM" id="SSF55120">
    <property type="entry name" value="Pseudouridine synthase"/>
    <property type="match status" value="1"/>
</dbReference>
<dbReference type="Proteomes" id="UP000016927">
    <property type="component" value="Unassembled WGS sequence"/>
</dbReference>
<dbReference type="AlphaFoldDB" id="R0MM87"/>
<dbReference type="GO" id="GO:0003723">
    <property type="term" value="F:RNA binding"/>
    <property type="evidence" value="ECO:0007669"/>
    <property type="project" value="InterPro"/>
</dbReference>
<dbReference type="Gene3D" id="3.30.70.660">
    <property type="entry name" value="Pseudouridine synthase I, catalytic domain, C-terminal subdomain"/>
    <property type="match status" value="1"/>
</dbReference>
<protein>
    <submittedName>
        <fullName evidence="2">tRNA pseudouridine synthase 1</fullName>
    </submittedName>
</protein>
<gene>
    <name evidence="2" type="primary">PUS1</name>
    <name evidence="2" type="ORF">NBO_50g0002</name>
</gene>
<dbReference type="OrthoDB" id="10256309at2759"/>
<sequence>MKFKAGLLVGYNGEGYSGLQLNKDLNTIEKAIGECLSKVKAISESNSQDYSKIHICSSSRTDKGVHAVLNLIVCKIQKEIDNELYKDLFIHLQEKGIHLYKIIRLTKGFVPSKQTAYRTYEYVIPTYFLQKGDITQEHSQNLIKYENVKEETESDLTSCSSITKEKLRERQYSEKDVECIFGYRSQGEDVKVFKEIFSEFKGTRTYHNYTVVSNPKGKQRFIQDIKISEPYVVDDVEYVKITIEGQSFLLHQIRKMTYFALLLTRYKREDWKLIFAESFTGKLHIPKGPSQYLILDRPHFMEVKSKGKMVDNLEVDECERLKFKEKITKLIYRKENLYRFLACLDSTRWYNEEMPYLAGKSD</sequence>
<evidence type="ECO:0000313" key="3">
    <source>
        <dbReference type="Proteomes" id="UP000016927"/>
    </source>
</evidence>
<dbReference type="InterPro" id="IPR020095">
    <property type="entry name" value="PsdUridine_synth_TruA_C"/>
</dbReference>
<dbReference type="STRING" id="578461.R0MM87"/>
<dbReference type="VEuPathDB" id="MicrosporidiaDB:NBO_50g0002"/>